<dbReference type="Proteomes" id="UP001500466">
    <property type="component" value="Unassembled WGS sequence"/>
</dbReference>
<name>A0ABP9HSR4_9ACTN</name>
<dbReference type="SUPFAM" id="SSF46955">
    <property type="entry name" value="Putative DNA-binding domain"/>
    <property type="match status" value="1"/>
</dbReference>
<evidence type="ECO:0000313" key="4">
    <source>
        <dbReference type="Proteomes" id="UP001500466"/>
    </source>
</evidence>
<comment type="caution">
    <text evidence="3">The sequence shown here is derived from an EMBL/GenBank/DDBJ whole genome shotgun (WGS) entry which is preliminary data.</text>
</comment>
<keyword evidence="1" id="KW-0238">DNA-binding</keyword>
<dbReference type="Gene3D" id="1.10.1660.10">
    <property type="match status" value="1"/>
</dbReference>
<dbReference type="Pfam" id="PF13411">
    <property type="entry name" value="MerR_1"/>
    <property type="match status" value="1"/>
</dbReference>
<protein>
    <recommendedName>
        <fullName evidence="2">HTH merR-type domain-containing protein</fullName>
    </recommendedName>
</protein>
<dbReference type="PANTHER" id="PTHR30204">
    <property type="entry name" value="REDOX-CYCLING DRUG-SENSING TRANSCRIPTIONAL ACTIVATOR SOXR"/>
    <property type="match status" value="1"/>
</dbReference>
<dbReference type="SMART" id="SM00422">
    <property type="entry name" value="HTH_MERR"/>
    <property type="match status" value="1"/>
</dbReference>
<organism evidence="3 4">
    <name type="scientific">Yinghuangia aomiensis</name>
    <dbReference type="NCBI Taxonomy" id="676205"/>
    <lineage>
        <taxon>Bacteria</taxon>
        <taxon>Bacillati</taxon>
        <taxon>Actinomycetota</taxon>
        <taxon>Actinomycetes</taxon>
        <taxon>Kitasatosporales</taxon>
        <taxon>Streptomycetaceae</taxon>
        <taxon>Yinghuangia</taxon>
    </lineage>
</organism>
<evidence type="ECO:0000259" key="2">
    <source>
        <dbReference type="PROSITE" id="PS50937"/>
    </source>
</evidence>
<feature type="domain" description="HTH merR-type" evidence="2">
    <location>
        <begin position="1"/>
        <end position="68"/>
    </location>
</feature>
<evidence type="ECO:0000256" key="1">
    <source>
        <dbReference type="ARBA" id="ARBA00023125"/>
    </source>
</evidence>
<proteinExistence type="predicted"/>
<dbReference type="PRINTS" id="PR00040">
    <property type="entry name" value="HTHMERR"/>
</dbReference>
<dbReference type="InterPro" id="IPR047057">
    <property type="entry name" value="MerR_fam"/>
</dbReference>
<dbReference type="EMBL" id="BAABHS010000018">
    <property type="protein sequence ID" value="GAA4977157.1"/>
    <property type="molecule type" value="Genomic_DNA"/>
</dbReference>
<dbReference type="InterPro" id="IPR000551">
    <property type="entry name" value="MerR-type_HTH_dom"/>
</dbReference>
<sequence length="207" mass="22240">MRIGELARRTGVPTRMLRYYEEQDLLHPERADNGYRDYDESAVARVTQIRGLLDSGLTTEIIRRIVPFLDRPGQLHPHPQCLTEETSALLREEADRIQARIDCMLRNLVAIRAYLAAVRLDANEGVAVGDVGSVRLDADEGVVVGDVGSVRLDGDDGDADADAAEGVAVGDADSVRWDGNEAVVVGDTAVAAVAPPRSGAGPRAADR</sequence>
<dbReference type="CDD" id="cd01282">
    <property type="entry name" value="HTH_MerR-like_sg3"/>
    <property type="match status" value="1"/>
</dbReference>
<dbReference type="RefSeq" id="WP_345677963.1">
    <property type="nucleotide sequence ID" value="NZ_BAABHS010000018.1"/>
</dbReference>
<keyword evidence="4" id="KW-1185">Reference proteome</keyword>
<accession>A0ABP9HSR4</accession>
<evidence type="ECO:0000313" key="3">
    <source>
        <dbReference type="EMBL" id="GAA4977157.1"/>
    </source>
</evidence>
<dbReference type="PANTHER" id="PTHR30204:SF93">
    <property type="entry name" value="HTH MERR-TYPE DOMAIN-CONTAINING PROTEIN"/>
    <property type="match status" value="1"/>
</dbReference>
<reference evidence="4" key="1">
    <citation type="journal article" date="2019" name="Int. J. Syst. Evol. Microbiol.">
        <title>The Global Catalogue of Microorganisms (GCM) 10K type strain sequencing project: providing services to taxonomists for standard genome sequencing and annotation.</title>
        <authorList>
            <consortium name="The Broad Institute Genomics Platform"/>
            <consortium name="The Broad Institute Genome Sequencing Center for Infectious Disease"/>
            <person name="Wu L."/>
            <person name="Ma J."/>
        </authorList>
    </citation>
    <scope>NUCLEOTIDE SEQUENCE [LARGE SCALE GENOMIC DNA]</scope>
    <source>
        <strain evidence="4">JCM 17986</strain>
    </source>
</reference>
<dbReference type="InterPro" id="IPR009061">
    <property type="entry name" value="DNA-bd_dom_put_sf"/>
</dbReference>
<dbReference type="PROSITE" id="PS50937">
    <property type="entry name" value="HTH_MERR_2"/>
    <property type="match status" value="1"/>
</dbReference>
<gene>
    <name evidence="3" type="ORF">GCM10023205_50660</name>
</gene>